<accession>A0A7S7RMI0</accession>
<dbReference type="PANTHER" id="PTHR11236">
    <property type="entry name" value="AMINOBENZOATE/ANTHRANILATE SYNTHASE"/>
    <property type="match status" value="1"/>
</dbReference>
<dbReference type="KEGG" id="sbal:HUE88_10675"/>
<reference evidence="2 3" key="1">
    <citation type="submission" date="2020-05" db="EMBL/GenBank/DDBJ databases">
        <title>Sulfurimonas marisnigri, sp. nov., and Sulfurimonas baltica, sp. nov., manganese oxide reducing chemolithoautotrophs of the class Epsilonproteobacteria isolated from the pelagic redoxclines of the Black and Baltic Seas and emended description of the genus Sulfurimonas.</title>
        <authorList>
            <person name="Henkel J.V."/>
            <person name="Laudan C."/>
            <person name="Werner J."/>
            <person name="Neu T."/>
            <person name="Plewe S."/>
            <person name="Sproer C."/>
            <person name="Bunk B."/>
            <person name="Schulz-Vogt H.N."/>
        </authorList>
    </citation>
    <scope>NUCLEOTIDE SEQUENCE [LARGE SCALE GENOMIC DNA]</scope>
    <source>
        <strain evidence="2 3">GD2</strain>
    </source>
</reference>
<evidence type="ECO:0000313" key="3">
    <source>
        <dbReference type="Proteomes" id="UP000593994"/>
    </source>
</evidence>
<dbReference type="EMBL" id="CP054492">
    <property type="protein sequence ID" value="QOY51569.1"/>
    <property type="molecule type" value="Genomic_DNA"/>
</dbReference>
<dbReference type="GO" id="GO:0000162">
    <property type="term" value="P:L-tryptophan biosynthetic process"/>
    <property type="evidence" value="ECO:0007669"/>
    <property type="project" value="TreeGrafter"/>
</dbReference>
<keyword evidence="2" id="KW-0032">Aminotransferase</keyword>
<dbReference type="InterPro" id="IPR019999">
    <property type="entry name" value="Anth_synth_I-like"/>
</dbReference>
<evidence type="ECO:0000313" key="2">
    <source>
        <dbReference type="EMBL" id="QOY51569.1"/>
    </source>
</evidence>
<dbReference type="GO" id="GO:0046820">
    <property type="term" value="F:4-amino-4-deoxychorismate synthase activity"/>
    <property type="evidence" value="ECO:0007669"/>
    <property type="project" value="UniProtKB-EC"/>
</dbReference>
<name>A0A7S7RMI0_9BACT</name>
<gene>
    <name evidence="2" type="ORF">HUE88_10675</name>
</gene>
<dbReference type="RefSeq" id="WP_194368880.1">
    <property type="nucleotide sequence ID" value="NZ_CP054492.1"/>
</dbReference>
<dbReference type="InterPro" id="IPR005801">
    <property type="entry name" value="ADC_synthase"/>
</dbReference>
<proteinExistence type="predicted"/>
<dbReference type="EC" id="2.6.1.85" evidence="2"/>
<dbReference type="Proteomes" id="UP000593994">
    <property type="component" value="Chromosome"/>
</dbReference>
<evidence type="ECO:0000259" key="1">
    <source>
        <dbReference type="Pfam" id="PF00425"/>
    </source>
</evidence>
<feature type="domain" description="Chorismate-utilising enzyme C-terminal" evidence="1">
    <location>
        <begin position="66"/>
        <end position="311"/>
    </location>
</feature>
<dbReference type="PANTHER" id="PTHR11236:SF50">
    <property type="entry name" value="AMINODEOXYCHORISMATE SYNTHASE COMPONENT 1"/>
    <property type="match status" value="1"/>
</dbReference>
<protein>
    <submittedName>
        <fullName evidence="2">Aminodeoxychorismate synthase component I</fullName>
        <ecNumber evidence="2">2.6.1.85</ecNumber>
    </submittedName>
</protein>
<keyword evidence="2" id="KW-0808">Transferase</keyword>
<dbReference type="InterPro" id="IPR015890">
    <property type="entry name" value="Chorismate_C"/>
</dbReference>
<dbReference type="Gene3D" id="3.60.120.10">
    <property type="entry name" value="Anthranilate synthase"/>
    <property type="match status" value="1"/>
</dbReference>
<dbReference type="PRINTS" id="PR00095">
    <property type="entry name" value="ANTSNTHASEI"/>
</dbReference>
<dbReference type="NCBIfam" id="NF005486">
    <property type="entry name" value="PRK07093.1"/>
    <property type="match status" value="1"/>
</dbReference>
<dbReference type="Pfam" id="PF00425">
    <property type="entry name" value="Chorismate_bind"/>
    <property type="match status" value="1"/>
</dbReference>
<sequence>MSFDDLNSLGKQREPFLFICDFKAENLKIIRLVELDKYDIEYSIDENYNIKQYNNKIKKYPLEFVEYKKKFDYVQERIKSGDTYLLNLTAPTPIKTELSLKEIFQNANAHYKLRYEDKENKFVCFSPEKFIQIKDDYIHTYPMKGTIDASVINAEQKILDNKKEMAEHVMVVDLLRNDLSIVANDVHVKRFRYVNKIEAGDKKLLHVSSHISGSIGENWHERIGDILKSLLPAGSISGAPKKSTLEIIKEVENYERGYFSGVFGVYDGESLDSGVMIRFIEKINEGYIYKSGGGITLDSDVKSEYKELLDKVYLP</sequence>
<dbReference type="SUPFAM" id="SSF56322">
    <property type="entry name" value="ADC synthase"/>
    <property type="match status" value="1"/>
</dbReference>
<keyword evidence="3" id="KW-1185">Reference proteome</keyword>
<dbReference type="AlphaFoldDB" id="A0A7S7RMI0"/>
<organism evidence="2 3">
    <name type="scientific">Candidatus Sulfurimonas baltica</name>
    <dbReference type="NCBI Taxonomy" id="2740404"/>
    <lineage>
        <taxon>Bacteria</taxon>
        <taxon>Pseudomonadati</taxon>
        <taxon>Campylobacterota</taxon>
        <taxon>Epsilonproteobacteria</taxon>
        <taxon>Campylobacterales</taxon>
        <taxon>Sulfurimonadaceae</taxon>
        <taxon>Sulfurimonas</taxon>
    </lineage>
</organism>